<evidence type="ECO:0000256" key="5">
    <source>
        <dbReference type="ARBA" id="ARBA00022989"/>
    </source>
</evidence>
<dbReference type="PANTHER" id="PTHR20961:SF38">
    <property type="entry name" value="PROTEIN O-LINKED-MANNOSE BETA-1,4-N-ACETYLGLUCOSAMINYLTRANSFERASE 2"/>
    <property type="match status" value="1"/>
</dbReference>
<evidence type="ECO:0000256" key="8">
    <source>
        <dbReference type="SAM" id="MobiDB-lite"/>
    </source>
</evidence>
<keyword evidence="6" id="KW-0472">Membrane</keyword>
<feature type="region of interest" description="Disordered" evidence="8">
    <location>
        <begin position="497"/>
        <end position="552"/>
    </location>
</feature>
<keyword evidence="2" id="KW-0328">Glycosyltransferase</keyword>
<feature type="compositionally biased region" description="Gly residues" evidence="8">
    <location>
        <begin position="92"/>
        <end position="113"/>
    </location>
</feature>
<evidence type="ECO:0000256" key="4">
    <source>
        <dbReference type="ARBA" id="ARBA00022692"/>
    </source>
</evidence>
<comment type="subcellular location">
    <subcellularLocation>
        <location evidence="1">Membrane</location>
        <topology evidence="1">Single-pass membrane protein</topology>
    </subcellularLocation>
</comment>
<keyword evidence="5" id="KW-1133">Transmembrane helix</keyword>
<dbReference type="InterPro" id="IPR049625">
    <property type="entry name" value="Glyco_transf_61_cat"/>
</dbReference>
<dbReference type="InterPro" id="IPR007657">
    <property type="entry name" value="Glycosyltransferase_61"/>
</dbReference>
<evidence type="ECO:0000313" key="11">
    <source>
        <dbReference type="Proteomes" id="UP000265515"/>
    </source>
</evidence>
<dbReference type="EMBL" id="BFEA01000097">
    <property type="protein sequence ID" value="GBG68236.1"/>
    <property type="molecule type" value="Genomic_DNA"/>
</dbReference>
<evidence type="ECO:0000256" key="7">
    <source>
        <dbReference type="ARBA" id="ARBA00023180"/>
    </source>
</evidence>
<dbReference type="GO" id="GO:0005783">
    <property type="term" value="C:endoplasmic reticulum"/>
    <property type="evidence" value="ECO:0007669"/>
    <property type="project" value="TreeGrafter"/>
</dbReference>
<feature type="compositionally biased region" description="Polar residues" evidence="8">
    <location>
        <begin position="497"/>
        <end position="508"/>
    </location>
</feature>
<dbReference type="PANTHER" id="PTHR20961">
    <property type="entry name" value="GLYCOSYLTRANSFERASE"/>
    <property type="match status" value="1"/>
</dbReference>
<dbReference type="Proteomes" id="UP000265515">
    <property type="component" value="Unassembled WGS sequence"/>
</dbReference>
<dbReference type="GO" id="GO:0016763">
    <property type="term" value="F:pentosyltransferase activity"/>
    <property type="evidence" value="ECO:0007669"/>
    <property type="project" value="UniProtKB-ARBA"/>
</dbReference>
<sequence length="714" mass="79259">MEMESMVTPVSLNDSRAGKGRLSGRRFVLCGVILIALFMSYAVVWPHVASFSNQRDWRGEDRTAMHEMFQGVQETPGGQETHGGQKTVSEGSAGGGEGGGLGGDTSGGQGSVGAGSPTREIESGSGYRPSHHKEDDDRQDSPPVVSDGDRSIAEEHSAGGRDIKEHRGVEKGKEGGGEEEEVEDRRSRVTDPIFGERRLLKTYEDLVAYVNGSSSATTGGGIELKEQSLTPEELGWANDPPCRWNDVSGTFHLQELAMCLLCSSTKLFRESLKDNLICKDDKPRHFIFCGGWNPSESLCYTIGDAIEKEANKTGGYHERKMGSKLHNPFIATFRGSMYVSLNGQVYTDEYVYDPRGRCSRGAFPSIRPEYARAHNHYKKVYVVDHLWPGFHHDLAEMGSQLMPFYEELLADPSIMIHTTSAQSIYERAEGDKPSAFSQKLIEELRINRTRLIAGDVHADEVVVADTPCGIPEWLYKVYGIRLGKVLREHLLRDRGLVQTTPTGKTAQGMQEEVPREAFETGRSDANKSEGAATTTVTSSSGHSGEEEDTATGKGTMLVIRRSHKRFIDNHDELMSALTDAFGNHPSRTLEVYDDRVFTSQRAIWQQFASADIIVSPHGAGLTNMLMTKRGAVVYEFLQPIDAQIDPSHLNFCYRELALILGLDYFGDFPEKWYGPYVEFDIKQKKWVSHSSHMTVNATKAVENIKKILQDKGWL</sequence>
<evidence type="ECO:0000256" key="2">
    <source>
        <dbReference type="ARBA" id="ARBA00022676"/>
    </source>
</evidence>
<dbReference type="OrthoDB" id="529273at2759"/>
<feature type="region of interest" description="Disordered" evidence="8">
    <location>
        <begin position="73"/>
        <end position="187"/>
    </location>
</feature>
<dbReference type="Gramene" id="GBG68236">
    <property type="protein sequence ID" value="GBG68236"/>
    <property type="gene ID" value="CBR_g2787"/>
</dbReference>
<feature type="domain" description="Glycosyltransferase 61 catalytic" evidence="9">
    <location>
        <begin position="501"/>
        <end position="633"/>
    </location>
</feature>
<dbReference type="GO" id="GO:0005794">
    <property type="term" value="C:Golgi apparatus"/>
    <property type="evidence" value="ECO:0007669"/>
    <property type="project" value="UniProtKB-ARBA"/>
</dbReference>
<evidence type="ECO:0000256" key="3">
    <source>
        <dbReference type="ARBA" id="ARBA00022679"/>
    </source>
</evidence>
<evidence type="ECO:0000256" key="6">
    <source>
        <dbReference type="ARBA" id="ARBA00023136"/>
    </source>
</evidence>
<name>A0A388KDZ8_CHABU</name>
<proteinExistence type="predicted"/>
<dbReference type="Pfam" id="PF04577">
    <property type="entry name" value="Glyco_transf_61"/>
    <property type="match status" value="1"/>
</dbReference>
<gene>
    <name evidence="10" type="ORF">CBR_g2787</name>
</gene>
<feature type="compositionally biased region" description="Basic and acidic residues" evidence="8">
    <location>
        <begin position="147"/>
        <end position="176"/>
    </location>
</feature>
<keyword evidence="4" id="KW-0812">Transmembrane</keyword>
<feature type="compositionally biased region" description="Polar residues" evidence="8">
    <location>
        <begin position="73"/>
        <end position="86"/>
    </location>
</feature>
<dbReference type="GO" id="GO:0097363">
    <property type="term" value="F:protein O-acetylglucosaminyltransferase activity"/>
    <property type="evidence" value="ECO:0007669"/>
    <property type="project" value="TreeGrafter"/>
</dbReference>
<evidence type="ECO:0000313" key="10">
    <source>
        <dbReference type="EMBL" id="GBG68236.1"/>
    </source>
</evidence>
<evidence type="ECO:0000256" key="1">
    <source>
        <dbReference type="ARBA" id="ARBA00004167"/>
    </source>
</evidence>
<keyword evidence="7" id="KW-0325">Glycoprotein</keyword>
<feature type="compositionally biased region" description="Basic and acidic residues" evidence="8">
    <location>
        <begin position="512"/>
        <end position="527"/>
    </location>
</feature>
<accession>A0A388KDZ8</accession>
<comment type="caution">
    <text evidence="10">The sequence shown here is derived from an EMBL/GenBank/DDBJ whole genome shotgun (WGS) entry which is preliminary data.</text>
</comment>
<keyword evidence="11" id="KW-1185">Reference proteome</keyword>
<evidence type="ECO:0000259" key="9">
    <source>
        <dbReference type="Pfam" id="PF04577"/>
    </source>
</evidence>
<keyword evidence="3" id="KW-0808">Transferase</keyword>
<reference evidence="10 11" key="1">
    <citation type="journal article" date="2018" name="Cell">
        <title>The Chara Genome: Secondary Complexity and Implications for Plant Terrestrialization.</title>
        <authorList>
            <person name="Nishiyama T."/>
            <person name="Sakayama H."/>
            <person name="Vries J.D."/>
            <person name="Buschmann H."/>
            <person name="Saint-Marcoux D."/>
            <person name="Ullrich K.K."/>
            <person name="Haas F.B."/>
            <person name="Vanderstraeten L."/>
            <person name="Becker D."/>
            <person name="Lang D."/>
            <person name="Vosolsobe S."/>
            <person name="Rombauts S."/>
            <person name="Wilhelmsson P.K.I."/>
            <person name="Janitza P."/>
            <person name="Kern R."/>
            <person name="Heyl A."/>
            <person name="Rumpler F."/>
            <person name="Villalobos L.I.A.C."/>
            <person name="Clay J.M."/>
            <person name="Skokan R."/>
            <person name="Toyoda A."/>
            <person name="Suzuki Y."/>
            <person name="Kagoshima H."/>
            <person name="Schijlen E."/>
            <person name="Tajeshwar N."/>
            <person name="Catarino B."/>
            <person name="Hetherington A.J."/>
            <person name="Saltykova A."/>
            <person name="Bonnot C."/>
            <person name="Breuninger H."/>
            <person name="Symeonidi A."/>
            <person name="Radhakrishnan G.V."/>
            <person name="Van Nieuwerburgh F."/>
            <person name="Deforce D."/>
            <person name="Chang C."/>
            <person name="Karol K.G."/>
            <person name="Hedrich R."/>
            <person name="Ulvskov P."/>
            <person name="Glockner G."/>
            <person name="Delwiche C.F."/>
            <person name="Petrasek J."/>
            <person name="Van de Peer Y."/>
            <person name="Friml J."/>
            <person name="Beilby M."/>
            <person name="Dolan L."/>
            <person name="Kohara Y."/>
            <person name="Sugano S."/>
            <person name="Fujiyama A."/>
            <person name="Delaux P.-M."/>
            <person name="Quint M."/>
            <person name="TheiBen G."/>
            <person name="Hagemann M."/>
            <person name="Harholt J."/>
            <person name="Dunand C."/>
            <person name="Zachgo S."/>
            <person name="Langdale J."/>
            <person name="Maumus F."/>
            <person name="Straeten D.V.D."/>
            <person name="Gould S.B."/>
            <person name="Rensing S.A."/>
        </authorList>
    </citation>
    <scope>NUCLEOTIDE SEQUENCE [LARGE SCALE GENOMIC DNA]</scope>
    <source>
        <strain evidence="10 11">S276</strain>
    </source>
</reference>
<dbReference type="AlphaFoldDB" id="A0A388KDZ8"/>
<protein>
    <recommendedName>
        <fullName evidence="9">Glycosyltransferase 61 catalytic domain-containing protein</fullName>
    </recommendedName>
</protein>
<dbReference type="GO" id="GO:0035269">
    <property type="term" value="P:protein O-linked glycosylation via mannose"/>
    <property type="evidence" value="ECO:0007669"/>
    <property type="project" value="TreeGrafter"/>
</dbReference>
<dbReference type="GO" id="GO:0016020">
    <property type="term" value="C:membrane"/>
    <property type="evidence" value="ECO:0007669"/>
    <property type="project" value="UniProtKB-SubCell"/>
</dbReference>
<feature type="compositionally biased region" description="Low complexity" evidence="8">
    <location>
        <begin position="528"/>
        <end position="542"/>
    </location>
</feature>
<organism evidence="10 11">
    <name type="scientific">Chara braunii</name>
    <name type="common">Braun's stonewort</name>
    <dbReference type="NCBI Taxonomy" id="69332"/>
    <lineage>
        <taxon>Eukaryota</taxon>
        <taxon>Viridiplantae</taxon>
        <taxon>Streptophyta</taxon>
        <taxon>Charophyceae</taxon>
        <taxon>Charales</taxon>
        <taxon>Characeae</taxon>
        <taxon>Chara</taxon>
    </lineage>
</organism>